<organism evidence="1 2">
    <name type="scientific">Arcobacter defluvii</name>
    <dbReference type="NCBI Taxonomy" id="873191"/>
    <lineage>
        <taxon>Bacteria</taxon>
        <taxon>Pseudomonadati</taxon>
        <taxon>Campylobacterota</taxon>
        <taxon>Epsilonproteobacteria</taxon>
        <taxon>Campylobacterales</taxon>
        <taxon>Arcobacteraceae</taxon>
        <taxon>Arcobacter</taxon>
    </lineage>
</organism>
<dbReference type="Proteomes" id="UP000503313">
    <property type="component" value="Chromosome"/>
</dbReference>
<evidence type="ECO:0000313" key="2">
    <source>
        <dbReference type="Proteomes" id="UP000503313"/>
    </source>
</evidence>
<reference evidence="1 2" key="1">
    <citation type="submission" date="2020-05" db="EMBL/GenBank/DDBJ databases">
        <title>Complete genome sequencing of Campylobacter and Arcobacter type strains.</title>
        <authorList>
            <person name="Miller W.G."/>
            <person name="Yee E."/>
        </authorList>
    </citation>
    <scope>NUCLEOTIDE SEQUENCE [LARGE SCALE GENOMIC DNA]</scope>
    <source>
        <strain evidence="1 2">LMG 25694</strain>
    </source>
</reference>
<dbReference type="RefSeq" id="WP_129011473.1">
    <property type="nucleotide sequence ID" value="NZ_CP053835.1"/>
</dbReference>
<dbReference type="AlphaFoldDB" id="A0AAE7E6K6"/>
<dbReference type="KEGG" id="adz:ADFLV_1457"/>
<gene>
    <name evidence="1" type="ORF">ADFLV_1457</name>
</gene>
<accession>A0AAE7E6K6</accession>
<dbReference type="EMBL" id="CP053835">
    <property type="protein sequence ID" value="QKF77482.1"/>
    <property type="molecule type" value="Genomic_DNA"/>
</dbReference>
<protein>
    <submittedName>
        <fullName evidence="1">Uncharacterized protein</fullName>
    </submittedName>
</protein>
<name>A0AAE7E6K6_9BACT</name>
<keyword evidence="2" id="KW-1185">Reference proteome</keyword>
<evidence type="ECO:0000313" key="1">
    <source>
        <dbReference type="EMBL" id="QKF77482.1"/>
    </source>
</evidence>
<proteinExistence type="predicted"/>
<sequence length="84" mass="9761">MLVNILEDACTGLRKEEKNYEIINTLKKLGLDGYWFENIEEELEVYCLYENKLNLSNEHFETLCFLTKDCALEIGIRNGIINVG</sequence>